<keyword evidence="1" id="KW-0812">Transmembrane</keyword>
<keyword evidence="1" id="KW-1133">Transmembrane helix</keyword>
<reference evidence="2" key="1">
    <citation type="journal article" date="2022" name="Front. Genet.">
        <title>Chromosome-Scale Assembly of the Dendrobium nobile Genome Provides Insights Into the Molecular Mechanism of the Biosynthesis of the Medicinal Active Ingredient of Dendrobium.</title>
        <authorList>
            <person name="Xu Q."/>
            <person name="Niu S.-C."/>
            <person name="Li K.-L."/>
            <person name="Zheng P.-J."/>
            <person name="Zhang X.-J."/>
            <person name="Jia Y."/>
            <person name="Liu Y."/>
            <person name="Niu Y.-X."/>
            <person name="Yu L.-H."/>
            <person name="Chen D.-F."/>
            <person name="Zhang G.-Q."/>
        </authorList>
    </citation>
    <scope>NUCLEOTIDE SEQUENCE</scope>
    <source>
        <tissue evidence="2">Leaf</tissue>
    </source>
</reference>
<proteinExistence type="predicted"/>
<feature type="transmembrane region" description="Helical" evidence="1">
    <location>
        <begin position="63"/>
        <end position="84"/>
    </location>
</feature>
<keyword evidence="1" id="KW-0472">Membrane</keyword>
<gene>
    <name evidence="2" type="ORF">KFK09_005629</name>
</gene>
<dbReference type="AlphaFoldDB" id="A0A8T3C1K8"/>
<dbReference type="Proteomes" id="UP000829196">
    <property type="component" value="Unassembled WGS sequence"/>
</dbReference>
<comment type="caution">
    <text evidence="2">The sequence shown here is derived from an EMBL/GenBank/DDBJ whole genome shotgun (WGS) entry which is preliminary data.</text>
</comment>
<evidence type="ECO:0000313" key="2">
    <source>
        <dbReference type="EMBL" id="KAI0523235.1"/>
    </source>
</evidence>
<protein>
    <submittedName>
        <fullName evidence="2">Uncharacterized protein</fullName>
    </submittedName>
</protein>
<organism evidence="2 3">
    <name type="scientific">Dendrobium nobile</name>
    <name type="common">Orchid</name>
    <dbReference type="NCBI Taxonomy" id="94219"/>
    <lineage>
        <taxon>Eukaryota</taxon>
        <taxon>Viridiplantae</taxon>
        <taxon>Streptophyta</taxon>
        <taxon>Embryophyta</taxon>
        <taxon>Tracheophyta</taxon>
        <taxon>Spermatophyta</taxon>
        <taxon>Magnoliopsida</taxon>
        <taxon>Liliopsida</taxon>
        <taxon>Asparagales</taxon>
        <taxon>Orchidaceae</taxon>
        <taxon>Epidendroideae</taxon>
        <taxon>Malaxideae</taxon>
        <taxon>Dendrobiinae</taxon>
        <taxon>Dendrobium</taxon>
    </lineage>
</organism>
<dbReference type="EMBL" id="JAGYWB010000005">
    <property type="protein sequence ID" value="KAI0523235.1"/>
    <property type="molecule type" value="Genomic_DNA"/>
</dbReference>
<evidence type="ECO:0000256" key="1">
    <source>
        <dbReference type="SAM" id="Phobius"/>
    </source>
</evidence>
<name>A0A8T3C1K8_DENNO</name>
<sequence>MIYLHITKFSFLSHYISLSLSIQSLSLSIQSLYFPISLDYYYKVEIKLQRNLKKKLYQSLYVYIIYNISDIPYFFVAVWCLSSFDFPYYFSCKPSHSPSSTSLKVIGRLLL</sequence>
<accession>A0A8T3C1K8</accession>
<evidence type="ECO:0000313" key="3">
    <source>
        <dbReference type="Proteomes" id="UP000829196"/>
    </source>
</evidence>
<keyword evidence="3" id="KW-1185">Reference proteome</keyword>